<dbReference type="Gene3D" id="2.60.40.1120">
    <property type="entry name" value="Carboxypeptidase-like, regulatory domain"/>
    <property type="match status" value="1"/>
</dbReference>
<evidence type="ECO:0008006" key="3">
    <source>
        <dbReference type="Google" id="ProtNLM"/>
    </source>
</evidence>
<proteinExistence type="predicted"/>
<dbReference type="PROSITE" id="PS51257">
    <property type="entry name" value="PROKAR_LIPOPROTEIN"/>
    <property type="match status" value="1"/>
</dbReference>
<keyword evidence="2" id="KW-1185">Reference proteome</keyword>
<protein>
    <recommendedName>
        <fullName evidence="3">Carboxypeptidase regulatory-like domain-containing protein</fullName>
    </recommendedName>
</protein>
<evidence type="ECO:0000313" key="1">
    <source>
        <dbReference type="EMBL" id="MCF1715039.1"/>
    </source>
</evidence>
<dbReference type="SUPFAM" id="SSF117074">
    <property type="entry name" value="Hypothetical protein PA1324"/>
    <property type="match status" value="1"/>
</dbReference>
<gene>
    <name evidence="1" type="ORF">L0U88_10415</name>
</gene>
<dbReference type="Proteomes" id="UP001200145">
    <property type="component" value="Unassembled WGS sequence"/>
</dbReference>
<sequence>MKSLFYPAFIMLAAACSPVKNADKRASKNEIQNLYPQQAFDSLSAKKMLTYGTATIKGIIFKKTDKMTIGGGKTYGTGVKITLYPVTPYFMEWYELREKKEDKRTRVFISDEAFRYRLETTSDNYGRFVFEKMKPGKYFLQAFMTTTQRYSQDVEVGTNSYGTRFYQKERYSVSKNHRLEQFIEVKNENEITEVVLR</sequence>
<accession>A0ABS9BIM2</accession>
<dbReference type="RefSeq" id="WP_234865989.1">
    <property type="nucleotide sequence ID" value="NZ_JAKEVY010000002.1"/>
</dbReference>
<comment type="caution">
    <text evidence="1">The sequence shown here is derived from an EMBL/GenBank/DDBJ whole genome shotgun (WGS) entry which is preliminary data.</text>
</comment>
<reference evidence="1 2" key="1">
    <citation type="submission" date="2022-01" db="EMBL/GenBank/DDBJ databases">
        <title>Flavihumibacter sp. nov., isolated from sediment of a river.</title>
        <authorList>
            <person name="Liu H."/>
        </authorList>
    </citation>
    <scope>NUCLEOTIDE SEQUENCE [LARGE SCALE GENOMIC DNA]</scope>
    <source>
        <strain evidence="1 2">RY-1</strain>
    </source>
</reference>
<name>A0ABS9BIM2_9BACT</name>
<organism evidence="1 2">
    <name type="scientific">Flavihumibacter fluminis</name>
    <dbReference type="NCBI Taxonomy" id="2909236"/>
    <lineage>
        <taxon>Bacteria</taxon>
        <taxon>Pseudomonadati</taxon>
        <taxon>Bacteroidota</taxon>
        <taxon>Chitinophagia</taxon>
        <taxon>Chitinophagales</taxon>
        <taxon>Chitinophagaceae</taxon>
        <taxon>Flavihumibacter</taxon>
    </lineage>
</organism>
<dbReference type="EMBL" id="JAKEVY010000002">
    <property type="protein sequence ID" value="MCF1715039.1"/>
    <property type="molecule type" value="Genomic_DNA"/>
</dbReference>
<evidence type="ECO:0000313" key="2">
    <source>
        <dbReference type="Proteomes" id="UP001200145"/>
    </source>
</evidence>